<evidence type="ECO:0000256" key="1">
    <source>
        <dbReference type="SAM" id="SignalP"/>
    </source>
</evidence>
<protein>
    <submittedName>
        <fullName evidence="2">Redoxin domain-containing protein</fullName>
    </submittedName>
</protein>
<gene>
    <name evidence="2" type="ORF">ENJ10_11715</name>
</gene>
<proteinExistence type="predicted"/>
<dbReference type="PROSITE" id="PS51257">
    <property type="entry name" value="PROKAR_LIPOPROTEIN"/>
    <property type="match status" value="1"/>
</dbReference>
<accession>A0A7V1LPL6</accession>
<dbReference type="InterPro" id="IPR008969">
    <property type="entry name" value="CarboxyPept-like_regulatory"/>
</dbReference>
<dbReference type="SUPFAM" id="SSF52833">
    <property type="entry name" value="Thioredoxin-like"/>
    <property type="match status" value="1"/>
</dbReference>
<dbReference type="EMBL" id="DRLD01000327">
    <property type="protein sequence ID" value="HED11347.1"/>
    <property type="molecule type" value="Genomic_DNA"/>
</dbReference>
<evidence type="ECO:0000313" key="2">
    <source>
        <dbReference type="EMBL" id="HED11347.1"/>
    </source>
</evidence>
<dbReference type="InterPro" id="IPR036249">
    <property type="entry name" value="Thioredoxin-like_sf"/>
</dbReference>
<dbReference type="Proteomes" id="UP000886005">
    <property type="component" value="Unassembled WGS sequence"/>
</dbReference>
<dbReference type="SUPFAM" id="SSF49464">
    <property type="entry name" value="Carboxypeptidase regulatory domain-like"/>
    <property type="match status" value="1"/>
</dbReference>
<feature type="signal peptide" evidence="1">
    <location>
        <begin position="1"/>
        <end position="18"/>
    </location>
</feature>
<reference evidence="2" key="1">
    <citation type="journal article" date="2020" name="mSystems">
        <title>Genome- and Community-Level Interaction Insights into Carbon Utilization and Element Cycling Functions of Hydrothermarchaeota in Hydrothermal Sediment.</title>
        <authorList>
            <person name="Zhou Z."/>
            <person name="Liu Y."/>
            <person name="Xu W."/>
            <person name="Pan J."/>
            <person name="Luo Z.H."/>
            <person name="Li M."/>
        </authorList>
    </citation>
    <scope>NUCLEOTIDE SEQUENCE [LARGE SCALE GENOMIC DNA]</scope>
    <source>
        <strain evidence="2">HyVt-456</strain>
    </source>
</reference>
<sequence length="444" mass="50463">MRLFFMAVLILLTVACNGDNSWITVKGRLHAADGKPLKMAHVRVTTPGAIYDRAAGAPVHDSGRFELKVPYQATLMVRASAVDHEPLFFPLIPKKEGDTIDLDIYLTPYRLRDDLSEIAVIGGGGGTELIKKMPMEKTADGRYRYVTVSGTPVIFCQIINATRGGRTINAGGQSFLPDSTGDYFSVIPLKEGRAEVYFDPAWYREHQREPLVTSPLDDDVEKYTRLERRISELRQGLYVKMKAWYAMHKSYDGFDAGQDSLYDEWQRYKNDTASVMYRFMAVQLGRLPIFLFGKENAAEIMAAAPYDDVFWEYAPYNLQSLYAHVDRALGDSLFVWRDRIKAPSVPGYIIGITGLKALREGDKARALMCYNELKKRYPGDNKFKFYKAKLNPDKKIAEGNPVPDFEVKLLHSEETVSRQSLLGRYYLMDFWAVWCGPCRAEMPN</sequence>
<keyword evidence="1" id="KW-0732">Signal</keyword>
<feature type="chain" id="PRO_5031376843" evidence="1">
    <location>
        <begin position="19"/>
        <end position="444"/>
    </location>
</feature>
<dbReference type="AlphaFoldDB" id="A0A7V1LPL6"/>
<comment type="caution">
    <text evidence="2">The sequence shown here is derived from an EMBL/GenBank/DDBJ whole genome shotgun (WGS) entry which is preliminary data.</text>
</comment>
<dbReference type="Gene3D" id="3.40.30.10">
    <property type="entry name" value="Glutaredoxin"/>
    <property type="match status" value="1"/>
</dbReference>
<organism evidence="2">
    <name type="scientific">Caldithrix abyssi</name>
    <dbReference type="NCBI Taxonomy" id="187145"/>
    <lineage>
        <taxon>Bacteria</taxon>
        <taxon>Pseudomonadati</taxon>
        <taxon>Calditrichota</taxon>
        <taxon>Calditrichia</taxon>
        <taxon>Calditrichales</taxon>
        <taxon>Calditrichaceae</taxon>
        <taxon>Caldithrix</taxon>
    </lineage>
</organism>
<name>A0A7V1LPL6_CALAY</name>
<feature type="non-terminal residue" evidence="2">
    <location>
        <position position="444"/>
    </location>
</feature>